<dbReference type="FunFam" id="1.20.120.1080:FF:000001">
    <property type="entry name" value="Pre-mRNA-splicing factor ATP-dependent RNA helicase"/>
    <property type="match status" value="1"/>
</dbReference>
<evidence type="ECO:0000256" key="5">
    <source>
        <dbReference type="ARBA" id="ARBA00022806"/>
    </source>
</evidence>
<keyword evidence="11" id="KW-1185">Reference proteome</keyword>
<dbReference type="GO" id="GO:0016787">
    <property type="term" value="F:hydrolase activity"/>
    <property type="evidence" value="ECO:0007669"/>
    <property type="project" value="UniProtKB-KW"/>
</dbReference>
<gene>
    <name evidence="10" type="ORF">ACH5RR_004060</name>
</gene>
<dbReference type="SMART" id="SM00847">
    <property type="entry name" value="HA2"/>
    <property type="match status" value="1"/>
</dbReference>
<dbReference type="Gene3D" id="3.40.50.1820">
    <property type="entry name" value="alpha/beta hydrolase"/>
    <property type="match status" value="1"/>
</dbReference>
<comment type="caution">
    <text evidence="10">The sequence shown here is derived from an EMBL/GenBank/DDBJ whole genome shotgun (WGS) entry which is preliminary data.</text>
</comment>
<evidence type="ECO:0000256" key="8">
    <source>
        <dbReference type="ARBA" id="ARBA00047984"/>
    </source>
</evidence>
<dbReference type="GO" id="GO:0005524">
    <property type="term" value="F:ATP binding"/>
    <property type="evidence" value="ECO:0007669"/>
    <property type="project" value="UniProtKB-KW"/>
</dbReference>
<dbReference type="EC" id="3.6.4.13" evidence="1"/>
<comment type="catalytic activity">
    <reaction evidence="8">
        <text>ATP + H2O = ADP + phosphate + H(+)</text>
        <dbReference type="Rhea" id="RHEA:13065"/>
        <dbReference type="ChEBI" id="CHEBI:15377"/>
        <dbReference type="ChEBI" id="CHEBI:15378"/>
        <dbReference type="ChEBI" id="CHEBI:30616"/>
        <dbReference type="ChEBI" id="CHEBI:43474"/>
        <dbReference type="ChEBI" id="CHEBI:456216"/>
        <dbReference type="EC" id="3.6.4.13"/>
    </reaction>
</comment>
<evidence type="ECO:0000256" key="6">
    <source>
        <dbReference type="ARBA" id="ARBA00022840"/>
    </source>
</evidence>
<dbReference type="PANTHER" id="PTHR42886">
    <property type="entry name" value="RE40534P-RELATED"/>
    <property type="match status" value="1"/>
</dbReference>
<dbReference type="InterPro" id="IPR027417">
    <property type="entry name" value="P-loop_NTPase"/>
</dbReference>
<evidence type="ECO:0000256" key="3">
    <source>
        <dbReference type="ARBA" id="ARBA00022741"/>
    </source>
</evidence>
<reference evidence="10 11" key="1">
    <citation type="submission" date="2024-11" db="EMBL/GenBank/DDBJ databases">
        <title>A near-complete genome assembly of Cinchona calisaya.</title>
        <authorList>
            <person name="Lian D.C."/>
            <person name="Zhao X.W."/>
            <person name="Wei L."/>
        </authorList>
    </citation>
    <scope>NUCLEOTIDE SEQUENCE [LARGE SCALE GENOMIC DNA]</scope>
    <source>
        <tissue evidence="10">Nenye</tissue>
    </source>
</reference>
<protein>
    <recommendedName>
        <fullName evidence="1">RNA helicase</fullName>
        <ecNumber evidence="1">3.6.4.13</ecNumber>
    </recommendedName>
</protein>
<accession>A0ABD3AWL9</accession>
<feature type="domain" description="Helicase-associated" evidence="9">
    <location>
        <begin position="45"/>
        <end position="135"/>
    </location>
</feature>
<evidence type="ECO:0000313" key="10">
    <source>
        <dbReference type="EMBL" id="KAL3535599.1"/>
    </source>
</evidence>
<dbReference type="Gene3D" id="1.20.120.1080">
    <property type="match status" value="1"/>
</dbReference>
<proteinExistence type="predicted"/>
<keyword evidence="2" id="KW-0507">mRNA processing</keyword>
<evidence type="ECO:0000256" key="7">
    <source>
        <dbReference type="ARBA" id="ARBA00023187"/>
    </source>
</evidence>
<dbReference type="Pfam" id="PF12146">
    <property type="entry name" value="Hydrolase_4"/>
    <property type="match status" value="1"/>
</dbReference>
<dbReference type="Pfam" id="PF21010">
    <property type="entry name" value="HA2_C"/>
    <property type="match status" value="1"/>
</dbReference>
<evidence type="ECO:0000313" key="11">
    <source>
        <dbReference type="Proteomes" id="UP001630127"/>
    </source>
</evidence>
<keyword evidence="4" id="KW-0378">Hydrolase</keyword>
<organism evidence="10 11">
    <name type="scientific">Cinchona calisaya</name>
    <dbReference type="NCBI Taxonomy" id="153742"/>
    <lineage>
        <taxon>Eukaryota</taxon>
        <taxon>Viridiplantae</taxon>
        <taxon>Streptophyta</taxon>
        <taxon>Embryophyta</taxon>
        <taxon>Tracheophyta</taxon>
        <taxon>Spermatophyta</taxon>
        <taxon>Magnoliopsida</taxon>
        <taxon>eudicotyledons</taxon>
        <taxon>Gunneridae</taxon>
        <taxon>Pentapetalae</taxon>
        <taxon>asterids</taxon>
        <taxon>lamiids</taxon>
        <taxon>Gentianales</taxon>
        <taxon>Rubiaceae</taxon>
        <taxon>Cinchonoideae</taxon>
        <taxon>Cinchoneae</taxon>
        <taxon>Cinchona</taxon>
    </lineage>
</organism>
<dbReference type="SUPFAM" id="SSF53474">
    <property type="entry name" value="alpha/beta-Hydrolases"/>
    <property type="match status" value="1"/>
</dbReference>
<dbReference type="GO" id="GO:0008380">
    <property type="term" value="P:RNA splicing"/>
    <property type="evidence" value="ECO:0007669"/>
    <property type="project" value="UniProtKB-KW"/>
</dbReference>
<dbReference type="Pfam" id="PF04408">
    <property type="entry name" value="WHD_HA2"/>
    <property type="match status" value="1"/>
</dbReference>
<name>A0ABD3AWL9_9GENT</name>
<keyword evidence="7" id="KW-0508">mRNA splicing</keyword>
<dbReference type="Proteomes" id="UP001630127">
    <property type="component" value="Unassembled WGS sequence"/>
</dbReference>
<keyword evidence="5" id="KW-0347">Helicase</keyword>
<dbReference type="InterPro" id="IPR007502">
    <property type="entry name" value="Helicase-assoc_dom"/>
</dbReference>
<sequence>MPPNTIPKIQRINLVATTLHLKAMGINDLLSFDFMDPLSSQALISTMEQLYSLGALDKDGLFTKPGRKMAEFPLDPPLSKMLLASVDLGCNDKILTIIAMIQTGNIFNRPREKQAQVDQKRAKFFQPEGSHLTLLVVYEAWKAKNFYDPWCFENVVQQQSMRRAQNVWKQLLSIIITSQQKITLQNKHNEKLVGVLHETGSPGVVVLCHGFLSTKECDIMMNISVALENEGISAFRFDFAGNGESEGSFEYGNYWREVEDLRVVVEYLIGANRRITAILGHSKGGNIVLLYASKYHDICTVVNISGRYKLDRGNEERLGKDVLERIKRDGHIDVKNSAGDVQYRVTAESMMDRLNTNMHEACLLIDKECRVLTVHGSADEVIPVEDASGFAKIIPNHKLRIVEGADHGYTSHQAELASVVLPFIREGLQQNT</sequence>
<dbReference type="EMBL" id="JBJUIK010000002">
    <property type="protein sequence ID" value="KAL3535599.1"/>
    <property type="molecule type" value="Genomic_DNA"/>
</dbReference>
<dbReference type="InterPro" id="IPR022742">
    <property type="entry name" value="Hydrolase_4"/>
</dbReference>
<keyword evidence="6" id="KW-0067">ATP-binding</keyword>
<dbReference type="GO" id="GO:0003724">
    <property type="term" value="F:RNA helicase activity"/>
    <property type="evidence" value="ECO:0007669"/>
    <property type="project" value="UniProtKB-EC"/>
</dbReference>
<dbReference type="SUPFAM" id="SSF52540">
    <property type="entry name" value="P-loop containing nucleoside triphosphate hydrolases"/>
    <property type="match status" value="1"/>
</dbReference>
<dbReference type="FunFam" id="3.40.50.1820:FF:000170">
    <property type="entry name" value="Alpha/beta-Hydrolases superfamily protein"/>
    <property type="match status" value="1"/>
</dbReference>
<evidence type="ECO:0000259" key="9">
    <source>
        <dbReference type="SMART" id="SM00847"/>
    </source>
</evidence>
<evidence type="ECO:0000256" key="1">
    <source>
        <dbReference type="ARBA" id="ARBA00012552"/>
    </source>
</evidence>
<dbReference type="AlphaFoldDB" id="A0ABD3AWL9"/>
<evidence type="ECO:0000256" key="2">
    <source>
        <dbReference type="ARBA" id="ARBA00022664"/>
    </source>
</evidence>
<keyword evidence="3" id="KW-0547">Nucleotide-binding</keyword>
<dbReference type="InterPro" id="IPR029058">
    <property type="entry name" value="AB_hydrolase_fold"/>
</dbReference>
<dbReference type="GO" id="GO:0006397">
    <property type="term" value="P:mRNA processing"/>
    <property type="evidence" value="ECO:0007669"/>
    <property type="project" value="UniProtKB-KW"/>
</dbReference>
<dbReference type="PANTHER" id="PTHR42886:SF53">
    <property type="entry name" value="ALPHA_BETA-HYDROLASES SUPERFAMILY PROTEIN"/>
    <property type="match status" value="1"/>
</dbReference>
<evidence type="ECO:0000256" key="4">
    <source>
        <dbReference type="ARBA" id="ARBA00022801"/>
    </source>
</evidence>
<dbReference type="InterPro" id="IPR048333">
    <property type="entry name" value="HA2_WH"/>
</dbReference>